<dbReference type="GO" id="GO:0006508">
    <property type="term" value="P:proteolysis"/>
    <property type="evidence" value="ECO:0007669"/>
    <property type="project" value="UniProtKB-KW"/>
</dbReference>
<dbReference type="Proteomes" id="UP000477488">
    <property type="component" value="Unassembled WGS sequence"/>
</dbReference>
<dbReference type="Gene3D" id="3.60.60.10">
    <property type="entry name" value="Penicillin V Acylase, Chain A"/>
    <property type="match status" value="1"/>
</dbReference>
<gene>
    <name evidence="2" type="ORF">FYJ44_09740</name>
</gene>
<dbReference type="PANTHER" id="PTHR12994">
    <property type="entry name" value="SECERNIN"/>
    <property type="match status" value="1"/>
</dbReference>
<dbReference type="PANTHER" id="PTHR12994:SF17">
    <property type="entry name" value="LD30995P"/>
    <property type="match status" value="1"/>
</dbReference>
<accession>A0A6L5XM23</accession>
<dbReference type="AlphaFoldDB" id="A0A6L5XM23"/>
<comment type="similarity">
    <text evidence="1">Belongs to the peptidase C69 family.</text>
</comment>
<proteinExistence type="inferred from homology"/>
<organism evidence="2 3">
    <name type="scientific">Desulfovibrio porci</name>
    <dbReference type="NCBI Taxonomy" id="2605782"/>
    <lineage>
        <taxon>Bacteria</taxon>
        <taxon>Pseudomonadati</taxon>
        <taxon>Thermodesulfobacteriota</taxon>
        <taxon>Desulfovibrionia</taxon>
        <taxon>Desulfovibrionales</taxon>
        <taxon>Desulfovibrionaceae</taxon>
        <taxon>Desulfovibrio</taxon>
    </lineage>
</organism>
<dbReference type="EC" id="3.4.-.-" evidence="1"/>
<dbReference type="GO" id="GO:0070004">
    <property type="term" value="F:cysteine-type exopeptidase activity"/>
    <property type="evidence" value="ECO:0007669"/>
    <property type="project" value="InterPro"/>
</dbReference>
<sequence length="561" mass="61885">MPKNSACTTTIVTPGASADGSMLVSHSDDNDLGDQSIVFVPARDWPKGSLRPVYASAVAVGDQPQFNAFTVPRLVDGKRAPGYANPGNPPSIPVGHIPQAAHTYAYIDGNYAIMNEHGLMFGECTDGAFISNGPEPGKRIFYSSELARVALERCRTAREAITLMGRLIETYGYYGTGETLPVADKSEAWAMEMAPSPEGRGGLWAAQRVPDGHFWVAANEFRIRELIPGNPDQMWGESLMDVLDRAGWRSPKNASRPVDWLTSVSHGEYCHPYYSLRRVWRALSLAAPSAGLPAWVESGVTRAYPFSIKPDQKMSVRDLQRIHRDHYEGTEFDLTRGVAAGPFGSPERYLGPYDPHGDVGDPKAQLKGAWERPLSMYYTGYTTICQWKPHLPGTLAGTLWLALDRPAESVFVPLTVGPLPKGYEKGDTRAFSRDSAWWTYNLVGNYAQLKYSYMIRDIRARAALNEDDGFRLQARLEDELAGLAAADPRRAASRRNQRLNAHAEAVRADWTNLFEHLVAKYAQGFVSAPGKMAQPVGYPQEWLDRTNYADGPAHGYGKGGK</sequence>
<name>A0A6L5XM23_9BACT</name>
<dbReference type="GO" id="GO:0016805">
    <property type="term" value="F:dipeptidase activity"/>
    <property type="evidence" value="ECO:0007669"/>
    <property type="project" value="UniProtKB-KW"/>
</dbReference>
<reference evidence="2 3" key="1">
    <citation type="submission" date="2019-09" db="EMBL/GenBank/DDBJ databases">
        <title>In-depth cultivation of the pig gut microbiome towards novel bacterial diversity and tailored functional studies.</title>
        <authorList>
            <person name="Wylensek D."/>
            <person name="Hitch T.C.A."/>
            <person name="Clavel T."/>
        </authorList>
    </citation>
    <scope>NUCLEOTIDE SEQUENCE [LARGE SCALE GENOMIC DNA]</scope>
    <source>
        <strain evidence="2 3">PG-178-WT-4</strain>
    </source>
</reference>
<dbReference type="InterPro" id="IPR005322">
    <property type="entry name" value="Peptidase_C69"/>
</dbReference>
<comment type="catalytic activity">
    <reaction evidence="1">
        <text>an L-aminoacyl-L-amino acid + H2O = 2 an L-alpha-amino acid</text>
        <dbReference type="Rhea" id="RHEA:48940"/>
        <dbReference type="ChEBI" id="CHEBI:15377"/>
        <dbReference type="ChEBI" id="CHEBI:59869"/>
        <dbReference type="ChEBI" id="CHEBI:77460"/>
    </reaction>
</comment>
<keyword evidence="1" id="KW-0224">Dipeptidase</keyword>
<keyword evidence="1" id="KW-0645">Protease</keyword>
<keyword evidence="1" id="KW-0378">Hydrolase</keyword>
<evidence type="ECO:0000313" key="3">
    <source>
        <dbReference type="Proteomes" id="UP000477488"/>
    </source>
</evidence>
<evidence type="ECO:0000313" key="2">
    <source>
        <dbReference type="EMBL" id="MSS28310.1"/>
    </source>
</evidence>
<evidence type="ECO:0000256" key="1">
    <source>
        <dbReference type="RuleBase" id="RU364089"/>
    </source>
</evidence>
<protein>
    <recommendedName>
        <fullName evidence="1">Dipeptidase</fullName>
        <ecNumber evidence="1">3.4.-.-</ecNumber>
    </recommendedName>
</protein>
<keyword evidence="3" id="KW-1185">Reference proteome</keyword>
<comment type="caution">
    <text evidence="2">The sequence shown here is derived from an EMBL/GenBank/DDBJ whole genome shotgun (WGS) entry which is preliminary data.</text>
</comment>
<dbReference type="EMBL" id="VUMH01000009">
    <property type="protein sequence ID" value="MSS28310.1"/>
    <property type="molecule type" value="Genomic_DNA"/>
</dbReference>
<dbReference type="Pfam" id="PF03577">
    <property type="entry name" value="Peptidase_C69"/>
    <property type="match status" value="1"/>
</dbReference>